<dbReference type="EMBL" id="BAABME010018685">
    <property type="protein sequence ID" value="GAA0154672.1"/>
    <property type="molecule type" value="Genomic_DNA"/>
</dbReference>
<sequence>MGGKSLKVDMFTERNSFSLWQIKVRALLKREGLWTPLLKNPPSPPHDNMDALEERAHSTLLLSLEDDIITELSE</sequence>
<evidence type="ECO:0000313" key="2">
    <source>
        <dbReference type="Proteomes" id="UP001454036"/>
    </source>
</evidence>
<dbReference type="Proteomes" id="UP001454036">
    <property type="component" value="Unassembled WGS sequence"/>
</dbReference>
<proteinExistence type="predicted"/>
<gene>
    <name evidence="1" type="ORF">LIER_37938</name>
</gene>
<protein>
    <recommendedName>
        <fullName evidence="3">DUF4219 domain-containing protein</fullName>
    </recommendedName>
</protein>
<name>A0AAV3PSA6_LITER</name>
<accession>A0AAV3PSA6</accession>
<evidence type="ECO:0000313" key="1">
    <source>
        <dbReference type="EMBL" id="GAA0154672.1"/>
    </source>
</evidence>
<dbReference type="AlphaFoldDB" id="A0AAV3PSA6"/>
<reference evidence="1 2" key="1">
    <citation type="submission" date="2024-01" db="EMBL/GenBank/DDBJ databases">
        <title>The complete chloroplast genome sequence of Lithospermum erythrorhizon: insights into the phylogenetic relationship among Boraginaceae species and the maternal lineages of purple gromwells.</title>
        <authorList>
            <person name="Okada T."/>
            <person name="Watanabe K."/>
        </authorList>
    </citation>
    <scope>NUCLEOTIDE SEQUENCE [LARGE SCALE GENOMIC DNA]</scope>
</reference>
<evidence type="ECO:0008006" key="3">
    <source>
        <dbReference type="Google" id="ProtNLM"/>
    </source>
</evidence>
<comment type="caution">
    <text evidence="1">The sequence shown here is derived from an EMBL/GenBank/DDBJ whole genome shotgun (WGS) entry which is preliminary data.</text>
</comment>
<keyword evidence="2" id="KW-1185">Reference proteome</keyword>
<organism evidence="1 2">
    <name type="scientific">Lithospermum erythrorhizon</name>
    <name type="common">Purple gromwell</name>
    <name type="synonym">Lithospermum officinale var. erythrorhizon</name>
    <dbReference type="NCBI Taxonomy" id="34254"/>
    <lineage>
        <taxon>Eukaryota</taxon>
        <taxon>Viridiplantae</taxon>
        <taxon>Streptophyta</taxon>
        <taxon>Embryophyta</taxon>
        <taxon>Tracheophyta</taxon>
        <taxon>Spermatophyta</taxon>
        <taxon>Magnoliopsida</taxon>
        <taxon>eudicotyledons</taxon>
        <taxon>Gunneridae</taxon>
        <taxon>Pentapetalae</taxon>
        <taxon>asterids</taxon>
        <taxon>lamiids</taxon>
        <taxon>Boraginales</taxon>
        <taxon>Boraginaceae</taxon>
        <taxon>Boraginoideae</taxon>
        <taxon>Lithospermeae</taxon>
        <taxon>Lithospermum</taxon>
    </lineage>
</organism>